<proteinExistence type="predicted"/>
<dbReference type="STRING" id="1664694.A0A0N1NXD6"/>
<dbReference type="EMBL" id="LFJN01000025">
    <property type="protein sequence ID" value="KPI37165.1"/>
    <property type="molecule type" value="Genomic_DNA"/>
</dbReference>
<feature type="region of interest" description="Disordered" evidence="5">
    <location>
        <begin position="598"/>
        <end position="647"/>
    </location>
</feature>
<comment type="caution">
    <text evidence="8">The sequence shown here is derived from an EMBL/GenBank/DDBJ whole genome shotgun (WGS) entry which is preliminary data.</text>
</comment>
<dbReference type="PANTHER" id="PTHR47424">
    <property type="entry name" value="REGULATORY PROTEIN GAL4"/>
    <property type="match status" value="1"/>
</dbReference>
<dbReference type="Pfam" id="PF04082">
    <property type="entry name" value="Fungal_trans"/>
    <property type="match status" value="1"/>
</dbReference>
<dbReference type="GO" id="GO:0003677">
    <property type="term" value="F:DNA binding"/>
    <property type="evidence" value="ECO:0007669"/>
    <property type="project" value="UniProtKB-KW"/>
</dbReference>
<dbReference type="InterPro" id="IPR012338">
    <property type="entry name" value="Beta-lactam/transpept-like"/>
</dbReference>
<evidence type="ECO:0000256" key="1">
    <source>
        <dbReference type="ARBA" id="ARBA00023015"/>
    </source>
</evidence>
<feature type="signal peptide" evidence="6">
    <location>
        <begin position="1"/>
        <end position="23"/>
    </location>
</feature>
<dbReference type="InterPro" id="IPR001466">
    <property type="entry name" value="Beta-lactam-related"/>
</dbReference>
<dbReference type="Proteomes" id="UP000038010">
    <property type="component" value="Unassembled WGS sequence"/>
</dbReference>
<dbReference type="CDD" id="cd12148">
    <property type="entry name" value="fungal_TF_MHR"/>
    <property type="match status" value="1"/>
</dbReference>
<feature type="domain" description="Xylanolytic transcriptional activator regulatory" evidence="7">
    <location>
        <begin position="821"/>
        <end position="894"/>
    </location>
</feature>
<dbReference type="Pfam" id="PF26335">
    <property type="entry name" value="ARB_00930_C"/>
    <property type="match status" value="1"/>
</dbReference>
<dbReference type="InterPro" id="IPR007219">
    <property type="entry name" value="XnlR_reg_dom"/>
</dbReference>
<evidence type="ECO:0000259" key="7">
    <source>
        <dbReference type="SMART" id="SM00906"/>
    </source>
</evidence>
<evidence type="ECO:0000256" key="4">
    <source>
        <dbReference type="ARBA" id="ARBA00023242"/>
    </source>
</evidence>
<keyword evidence="9" id="KW-1185">Reference proteome</keyword>
<keyword evidence="4" id="KW-0539">Nucleus</keyword>
<keyword evidence="2" id="KW-0238">DNA-binding</keyword>
<keyword evidence="1" id="KW-0805">Transcription regulation</keyword>
<reference evidence="8 9" key="1">
    <citation type="submission" date="2015-06" db="EMBL/GenBank/DDBJ databases">
        <title>Draft genome of the ant-associated black yeast Phialophora attae CBS 131958.</title>
        <authorList>
            <person name="Moreno L.F."/>
            <person name="Stielow B.J."/>
            <person name="de Hoog S."/>
            <person name="Vicente V.A."/>
            <person name="Weiss V.A."/>
            <person name="de Vries M."/>
            <person name="Cruz L.M."/>
            <person name="Souza E.M."/>
        </authorList>
    </citation>
    <scope>NUCLEOTIDE SEQUENCE [LARGE SCALE GENOMIC DNA]</scope>
    <source>
        <strain evidence="8 9">CBS 131958</strain>
    </source>
</reference>
<dbReference type="GeneID" id="28733195"/>
<dbReference type="VEuPathDB" id="FungiDB:AB675_1425"/>
<evidence type="ECO:0000256" key="6">
    <source>
        <dbReference type="SAM" id="SignalP"/>
    </source>
</evidence>
<dbReference type="InterPro" id="IPR051127">
    <property type="entry name" value="Fungal_SecMet_Regulators"/>
</dbReference>
<evidence type="ECO:0000256" key="2">
    <source>
        <dbReference type="ARBA" id="ARBA00023125"/>
    </source>
</evidence>
<dbReference type="GO" id="GO:0006351">
    <property type="term" value="P:DNA-templated transcription"/>
    <property type="evidence" value="ECO:0007669"/>
    <property type="project" value="InterPro"/>
</dbReference>
<feature type="compositionally biased region" description="Polar residues" evidence="5">
    <location>
        <begin position="606"/>
        <end position="619"/>
    </location>
</feature>
<dbReference type="SMART" id="SM00906">
    <property type="entry name" value="Fungal_trans"/>
    <property type="match status" value="1"/>
</dbReference>
<dbReference type="Gene3D" id="3.40.710.10">
    <property type="entry name" value="DD-peptidase/beta-lactamase superfamily"/>
    <property type="match status" value="1"/>
</dbReference>
<name>A0A0N1NXD6_9EURO</name>
<dbReference type="GO" id="GO:0008270">
    <property type="term" value="F:zinc ion binding"/>
    <property type="evidence" value="ECO:0007669"/>
    <property type="project" value="InterPro"/>
</dbReference>
<keyword evidence="3" id="KW-0804">Transcription</keyword>
<gene>
    <name evidence="8" type="ORF">AB675_1425</name>
</gene>
<dbReference type="InterPro" id="IPR058664">
    <property type="entry name" value="ARB_00930-like_C"/>
</dbReference>
<evidence type="ECO:0000256" key="5">
    <source>
        <dbReference type="SAM" id="MobiDB-lite"/>
    </source>
</evidence>
<evidence type="ECO:0000256" key="3">
    <source>
        <dbReference type="ARBA" id="ARBA00023163"/>
    </source>
</evidence>
<dbReference type="Pfam" id="PF00144">
    <property type="entry name" value="Beta-lactamase"/>
    <property type="match status" value="1"/>
</dbReference>
<organism evidence="8 9">
    <name type="scientific">Cyphellophora attinorum</name>
    <dbReference type="NCBI Taxonomy" id="1664694"/>
    <lineage>
        <taxon>Eukaryota</taxon>
        <taxon>Fungi</taxon>
        <taxon>Dikarya</taxon>
        <taxon>Ascomycota</taxon>
        <taxon>Pezizomycotina</taxon>
        <taxon>Eurotiomycetes</taxon>
        <taxon>Chaetothyriomycetidae</taxon>
        <taxon>Chaetothyriales</taxon>
        <taxon>Cyphellophoraceae</taxon>
        <taxon>Cyphellophora</taxon>
    </lineage>
</organism>
<evidence type="ECO:0000313" key="8">
    <source>
        <dbReference type="EMBL" id="KPI37165.1"/>
    </source>
</evidence>
<sequence length="1276" mass="139434">MPFRLVRSLTVATSLIFVSQSVCQDLSKPCPLEGAVLPAPTLLSKSEAISKAKEALEAELVKAFKSDEESTFGSLGYQNSFSVEVYSIHESEALHTHHWTAPKVPITSGQKTIDGNSIFRVGSISKLITTYLYLINAGFKGWNDPITDYVPQLKAYAEKSKENPLDVVDWDEVTVGGLVSHLAGITTAGASPPSADAKLAAAGLPEVPGVPGQYCGDPAVQEVPCDDEEYLKNLNFRHPVLQTFADSPIYSNAAWRLVTMALEKITGQSFEDLFQAAVEDLALNSTSEKLPESDVNSYIPVNSSISWYDADLRAYTPGGGYWSTVNDLRKIGASILNSTLMPSSRTRQWMKPSVFTSNPNSTVGAPWEIYKAPLNRHSWMYTKSGDLGTYSGHIILLKEWDVGVTIMAAGFNASKTSRILADMATAIFVPALELAAKENAAVAFAGTYSDEKTNSTIKLAVLEDEPGLVVTEWSMGGLKVLSMLAQLQKAPTMVAHLYPTGLESQDGKLSAWRGIFETPQAVSASLFGSSCTSWFSADRIVYGGTGAGEFVFQLDKAGGVANGLEFRMFNLKLPKAADSLLMKLVDCKETSARAAAQVAASQSAAHTPSETQTPRQSDQVHYASQAASDAPKDRSRAESPAIYSQRQSTYEAVDQVFRQRQETSNLNHAADAIPGGTQGATPRENYISWNNVVDVDIPPAHVVGVLLDAYMTSVHWFMSVFHEPTIRVNASSVLATGLVEEKHKLFPVLLLIILSMGARYVSPEAARRACPEYDLAASEPVWIRAVENRLLDVFEEGGLEAVQVAIILKSYWLYGNKPKRSIAIVGGAIKIALSMKLHLESTWGTKDPVEVNVRRRLWWSLYVADIWAATIYGTPCNIHDDDWDVALPENIDDASAVCPGYGTTDIIDGRNFGQVTVFSYQRYKFALYKIAFSIINTVYTHRRTSLENTIQRIRSIDEALKSWEAQVPPELLLRNIGKPQRVPDVTTSLFQQQALVLQISYDNFRLLLHRPLLTMNRLSRSRNLSTISGQGPSDAIDSAIESSKYTCWKAAVRTSQIGSFAETMRSMRYSLGASYIMIQALTAAVALGIFALSDPTSHQSQDAKAGIGRIVGYPRLFDYHTAIFDQIEAILEELLRLILSEEMKALLGGSTKNNAKANKASSREPGVASSKLPVIEASAAPQDASNFVSPHHTVQPSPNPSGTYDLSYGNFSDALVSLQDAFRDPRGTDVVTQSAQGQGGILNDGWTGMMSNPFGMDAGWIWDDMWQTDDYQFDTG</sequence>
<feature type="chain" id="PRO_5005879414" evidence="6">
    <location>
        <begin position="24"/>
        <end position="1276"/>
    </location>
</feature>
<dbReference type="RefSeq" id="XP_017997128.1">
    <property type="nucleotide sequence ID" value="XM_018141315.1"/>
</dbReference>
<dbReference type="PANTHER" id="PTHR47424:SF3">
    <property type="entry name" value="REGULATORY PROTEIN GAL4"/>
    <property type="match status" value="1"/>
</dbReference>
<evidence type="ECO:0000313" key="9">
    <source>
        <dbReference type="Proteomes" id="UP000038010"/>
    </source>
</evidence>
<dbReference type="OrthoDB" id="10250282at2759"/>
<keyword evidence="6" id="KW-0732">Signal</keyword>
<protein>
    <submittedName>
        <fullName evidence="8">Transcriptional activator protein acu-15</fullName>
    </submittedName>
</protein>
<accession>A0A0N1NXD6</accession>
<dbReference type="AlphaFoldDB" id="A0A0N1NXD6"/>
<dbReference type="SUPFAM" id="SSF56601">
    <property type="entry name" value="beta-lactamase/transpeptidase-like"/>
    <property type="match status" value="1"/>
</dbReference>